<dbReference type="AlphaFoldDB" id="A0ABD3RWU7"/>
<evidence type="ECO:0000313" key="12">
    <source>
        <dbReference type="Proteomes" id="UP001530377"/>
    </source>
</evidence>
<keyword evidence="8" id="KW-0148">Chlorophyll</keyword>
<dbReference type="GO" id="GO:0015979">
    <property type="term" value="P:photosynthesis"/>
    <property type="evidence" value="ECO:0007669"/>
    <property type="project" value="UniProtKB-KW"/>
</dbReference>
<dbReference type="InterPro" id="IPR001344">
    <property type="entry name" value="Chloro_AB-bd_pln"/>
</dbReference>
<organism evidence="11 12">
    <name type="scientific">Cyclostephanos tholiformis</name>
    <dbReference type="NCBI Taxonomy" id="382380"/>
    <lineage>
        <taxon>Eukaryota</taxon>
        <taxon>Sar</taxon>
        <taxon>Stramenopiles</taxon>
        <taxon>Ochrophyta</taxon>
        <taxon>Bacillariophyta</taxon>
        <taxon>Coscinodiscophyceae</taxon>
        <taxon>Thalassiosirophycidae</taxon>
        <taxon>Stephanodiscales</taxon>
        <taxon>Stephanodiscaceae</taxon>
        <taxon>Cyclostephanos</taxon>
    </lineage>
</organism>
<dbReference type="EMBL" id="JALLPB020000138">
    <property type="protein sequence ID" value="KAL3816658.1"/>
    <property type="molecule type" value="Genomic_DNA"/>
</dbReference>
<dbReference type="InterPro" id="IPR022796">
    <property type="entry name" value="Chloroa_b-bind"/>
</dbReference>
<evidence type="ECO:0000313" key="11">
    <source>
        <dbReference type="EMBL" id="KAL3816658.1"/>
    </source>
</evidence>
<feature type="region of interest" description="Disordered" evidence="9">
    <location>
        <begin position="15"/>
        <end position="39"/>
    </location>
</feature>
<evidence type="ECO:0000256" key="7">
    <source>
        <dbReference type="ARBA" id="ARBA00023243"/>
    </source>
</evidence>
<evidence type="ECO:0000256" key="3">
    <source>
        <dbReference type="ARBA" id="ARBA00005933"/>
    </source>
</evidence>
<protein>
    <recommendedName>
        <fullName evidence="13">Chlorophyll a-b binding protein, chloroplastic</fullName>
    </recommendedName>
</protein>
<proteinExistence type="inferred from homology"/>
<keyword evidence="4" id="KW-0150">Chloroplast</keyword>
<feature type="binding site" evidence="8">
    <location>
        <position position="89"/>
    </location>
    <ligand>
        <name>chlorophyll a</name>
        <dbReference type="ChEBI" id="CHEBI:58416"/>
        <label>1</label>
    </ligand>
</feature>
<evidence type="ECO:0000256" key="1">
    <source>
        <dbReference type="ARBA" id="ARBA00004022"/>
    </source>
</evidence>
<comment type="function">
    <text evidence="1">The light-harvesting complex (LHC) functions as a light receptor, it captures and delivers excitation energy to photosystems with which it is closely associated. Energy is transferred from the carotenoid and chlorophyll C (or B) to chlorophyll A and the photosynthetic reaction centers where it is used to synthesize ATP and reducing power.</text>
</comment>
<dbReference type="PANTHER" id="PTHR21649">
    <property type="entry name" value="CHLOROPHYLL A/B BINDING PROTEIN"/>
    <property type="match status" value="1"/>
</dbReference>
<comment type="similarity">
    <text evidence="3">Belongs to the fucoxanthin chlorophyll protein family.</text>
</comment>
<keyword evidence="5" id="KW-0602">Photosynthesis</keyword>
<evidence type="ECO:0000256" key="5">
    <source>
        <dbReference type="ARBA" id="ARBA00022531"/>
    </source>
</evidence>
<evidence type="ECO:0000256" key="8">
    <source>
        <dbReference type="PIRSR" id="PIRSR601344-1"/>
    </source>
</evidence>
<evidence type="ECO:0008006" key="13">
    <source>
        <dbReference type="Google" id="ProtNLM"/>
    </source>
</evidence>
<comment type="caution">
    <text evidence="11">The sequence shown here is derived from an EMBL/GenBank/DDBJ whole genome shotgun (WGS) entry which is preliminary data.</text>
</comment>
<feature type="binding site" evidence="8">
    <location>
        <position position="87"/>
    </location>
    <ligand>
        <name>chlorophyll a</name>
        <dbReference type="ChEBI" id="CHEBI:58416"/>
        <label>1</label>
    </ligand>
</feature>
<evidence type="ECO:0000256" key="6">
    <source>
        <dbReference type="ARBA" id="ARBA00022640"/>
    </source>
</evidence>
<dbReference type="GO" id="GO:0009507">
    <property type="term" value="C:chloroplast"/>
    <property type="evidence" value="ECO:0007669"/>
    <property type="project" value="UniProtKB-SubCell"/>
</dbReference>
<dbReference type="Proteomes" id="UP001530377">
    <property type="component" value="Unassembled WGS sequence"/>
</dbReference>
<evidence type="ECO:0000256" key="9">
    <source>
        <dbReference type="SAM" id="MobiDB-lite"/>
    </source>
</evidence>
<dbReference type="EMBL" id="JALLPB020000138">
    <property type="protein sequence ID" value="KAL3816657.1"/>
    <property type="molecule type" value="Genomic_DNA"/>
</dbReference>
<feature type="binding site" evidence="8">
    <location>
        <position position="202"/>
    </location>
    <ligand>
        <name>chlorophyll a</name>
        <dbReference type="ChEBI" id="CHEBI:58416"/>
        <label>1</label>
    </ligand>
</feature>
<gene>
    <name evidence="10" type="ORF">ACHAXA_000835</name>
    <name evidence="11" type="ORF">ACHAXA_000836</name>
</gene>
<name>A0ABD3RWU7_9STRA</name>
<feature type="binding site" evidence="8">
    <location>
        <position position="207"/>
    </location>
    <ligand>
        <name>chlorophyll a</name>
        <dbReference type="ChEBI" id="CHEBI:58416"/>
        <label>1</label>
    </ligand>
</feature>
<dbReference type="Gene3D" id="1.10.3460.10">
    <property type="entry name" value="Chlorophyll a/b binding protein domain"/>
    <property type="match status" value="1"/>
</dbReference>
<dbReference type="GO" id="GO:0030076">
    <property type="term" value="C:light-harvesting complex"/>
    <property type="evidence" value="ECO:0007669"/>
    <property type="project" value="UniProtKB-KW"/>
</dbReference>
<feature type="binding site" evidence="8">
    <location>
        <position position="219"/>
    </location>
    <ligand>
        <name>chlorophyll a</name>
        <dbReference type="ChEBI" id="CHEBI:58416"/>
        <label>1</label>
    </ligand>
</feature>
<keyword evidence="8" id="KW-0157">Chromophore</keyword>
<evidence type="ECO:0000256" key="2">
    <source>
        <dbReference type="ARBA" id="ARBA00004229"/>
    </source>
</evidence>
<sequence length="241" mass="26208">MAPSTSIAFLTAMVVTTPPPPPPTSSSPSTTPASSRTTLSKYSTSIPFLRRPPHLTGKYAGDVGFDPLNFASTPERLLYHREAEIKHARLAMLAAAGWPLSELYDSRITDWMNEAFVGWNLSPGLLDDGSDRVPSALNGGLDGVSPYFWGFCLGIAAAVDVRGINVSRFRDVDSYLPGDYGFDPLGLYPSDEDGRRRMELAEIKHGRLGMIAITGYALQEYATGSGVIDETPAFFRPLFQL</sequence>
<feature type="compositionally biased region" description="Low complexity" evidence="9">
    <location>
        <begin position="26"/>
        <end position="39"/>
    </location>
</feature>
<dbReference type="Pfam" id="PF00504">
    <property type="entry name" value="Chloroa_b-bind"/>
    <property type="match status" value="1"/>
</dbReference>
<reference evidence="11 12" key="1">
    <citation type="submission" date="2024-10" db="EMBL/GenBank/DDBJ databases">
        <title>Updated reference genomes for cyclostephanoid diatoms.</title>
        <authorList>
            <person name="Roberts W.R."/>
            <person name="Alverson A.J."/>
        </authorList>
    </citation>
    <scope>NUCLEOTIDE SEQUENCE [LARGE SCALE GENOMIC DNA]</scope>
    <source>
        <strain evidence="11 12">AJA228-03</strain>
    </source>
</reference>
<accession>A0ABD3RWU7</accession>
<comment type="subcellular location">
    <subcellularLocation>
        <location evidence="2">Plastid</location>
        <location evidence="2">Chloroplast</location>
    </subcellularLocation>
</comment>
<evidence type="ECO:0000313" key="10">
    <source>
        <dbReference type="EMBL" id="KAL3816657.1"/>
    </source>
</evidence>
<keyword evidence="12" id="KW-1185">Reference proteome</keyword>
<feature type="binding site" evidence="8">
    <location>
        <position position="84"/>
    </location>
    <ligand>
        <name>chlorophyll a</name>
        <dbReference type="ChEBI" id="CHEBI:58416"/>
        <label>1</label>
    </ligand>
</feature>
<dbReference type="SUPFAM" id="SSF103511">
    <property type="entry name" value="Chlorophyll a-b binding protein"/>
    <property type="match status" value="1"/>
</dbReference>
<keyword evidence="7" id="KW-0437">Light-harvesting polypeptide</keyword>
<evidence type="ECO:0000256" key="4">
    <source>
        <dbReference type="ARBA" id="ARBA00022528"/>
    </source>
</evidence>
<keyword evidence="6" id="KW-0934">Plastid</keyword>